<dbReference type="KEGG" id="spaa:SPAPADRAFT_56614"/>
<dbReference type="OrthoDB" id="829at2759"/>
<sequence length="126" mass="14269">MVGNHDSTGVIVNTNELPDLLNLEKVDYQVYLSALIRLIDTMVEYTNGTVIRGSIQSKGPYGKDYSIAMINLEIVLKLEKGFQLLDLNNENLRKLYDSLKLNCQKLSKMTYDLSLRNLINVKGETV</sequence>
<dbReference type="Proteomes" id="UP000000709">
    <property type="component" value="Unassembled WGS sequence"/>
</dbReference>
<name>G3AS18_SPAPN</name>
<dbReference type="AlphaFoldDB" id="G3AS18"/>
<dbReference type="InParanoid" id="G3AS18"/>
<dbReference type="GeneID" id="18872054"/>
<proteinExistence type="predicted"/>
<evidence type="ECO:0000313" key="2">
    <source>
        <dbReference type="Proteomes" id="UP000000709"/>
    </source>
</evidence>
<dbReference type="SUPFAM" id="SSF74784">
    <property type="entry name" value="Translin"/>
    <property type="match status" value="1"/>
</dbReference>
<dbReference type="EMBL" id="GL996503">
    <property type="protein sequence ID" value="EGW31867.1"/>
    <property type="molecule type" value="Genomic_DNA"/>
</dbReference>
<dbReference type="InterPro" id="IPR016069">
    <property type="entry name" value="Translin_C"/>
</dbReference>
<dbReference type="STRING" id="619300.G3AS18"/>
<dbReference type="GO" id="GO:0043565">
    <property type="term" value="F:sequence-specific DNA binding"/>
    <property type="evidence" value="ECO:0007669"/>
    <property type="project" value="InterPro"/>
</dbReference>
<dbReference type="InterPro" id="IPR002848">
    <property type="entry name" value="Translin_fam"/>
</dbReference>
<reference evidence="1 2" key="1">
    <citation type="journal article" date="2011" name="Proc. Natl. Acad. Sci. U.S.A.">
        <title>Comparative genomics of xylose-fermenting fungi for enhanced biofuel production.</title>
        <authorList>
            <person name="Wohlbach D.J."/>
            <person name="Kuo A."/>
            <person name="Sato T.K."/>
            <person name="Potts K.M."/>
            <person name="Salamov A.A."/>
            <person name="LaButti K.M."/>
            <person name="Sun H."/>
            <person name="Clum A."/>
            <person name="Pangilinan J.L."/>
            <person name="Lindquist E.A."/>
            <person name="Lucas S."/>
            <person name="Lapidus A."/>
            <person name="Jin M."/>
            <person name="Gunawan C."/>
            <person name="Balan V."/>
            <person name="Dale B.E."/>
            <person name="Jeffries T.W."/>
            <person name="Zinkel R."/>
            <person name="Barry K.W."/>
            <person name="Grigoriev I.V."/>
            <person name="Gasch A.P."/>
        </authorList>
    </citation>
    <scope>NUCLEOTIDE SEQUENCE [LARGE SCALE GENOMIC DNA]</scope>
    <source>
        <strain evidence="2">NRRL Y-27907 / 11-Y1</strain>
    </source>
</reference>
<evidence type="ECO:0000313" key="1">
    <source>
        <dbReference type="EMBL" id="EGW31867.1"/>
    </source>
</evidence>
<dbReference type="Pfam" id="PF01997">
    <property type="entry name" value="Translin"/>
    <property type="match status" value="1"/>
</dbReference>
<keyword evidence="2" id="KW-1185">Reference proteome</keyword>
<dbReference type="eggNOG" id="KOG3067">
    <property type="taxonomic scope" value="Eukaryota"/>
</dbReference>
<protein>
    <submittedName>
        <fullName evidence="1">Uncharacterized protein</fullName>
    </submittedName>
</protein>
<dbReference type="OMA" id="LHYEINL"/>
<dbReference type="RefSeq" id="XP_007376645.1">
    <property type="nucleotide sequence ID" value="XM_007376583.1"/>
</dbReference>
<organism evidence="2">
    <name type="scientific">Spathaspora passalidarum (strain NRRL Y-27907 / 11-Y1)</name>
    <dbReference type="NCBI Taxonomy" id="619300"/>
    <lineage>
        <taxon>Eukaryota</taxon>
        <taxon>Fungi</taxon>
        <taxon>Dikarya</taxon>
        <taxon>Ascomycota</taxon>
        <taxon>Saccharomycotina</taxon>
        <taxon>Pichiomycetes</taxon>
        <taxon>Debaryomycetaceae</taxon>
        <taxon>Spathaspora</taxon>
    </lineage>
</organism>
<accession>G3AS18</accession>
<dbReference type="Gene3D" id="1.20.58.200">
    <property type="entry name" value="Translin, domain 2"/>
    <property type="match status" value="1"/>
</dbReference>
<dbReference type="InterPro" id="IPR036081">
    <property type="entry name" value="Translin_sf"/>
</dbReference>
<dbReference type="HOGENOM" id="CLU_1981376_0_0_1"/>
<gene>
    <name evidence="1" type="ORF">SPAPADRAFT_56614</name>
</gene>